<dbReference type="GO" id="GO:0005829">
    <property type="term" value="C:cytosol"/>
    <property type="evidence" value="ECO:0007669"/>
    <property type="project" value="TreeGrafter"/>
</dbReference>
<dbReference type="EC" id="4.1.1.23" evidence="9"/>
<feature type="binding site" evidence="9 11">
    <location>
        <position position="41"/>
    </location>
    <ligand>
        <name>substrate</name>
    </ligand>
</feature>
<comment type="subunit">
    <text evidence="3 9">Homodimer.</text>
</comment>
<evidence type="ECO:0000256" key="9">
    <source>
        <dbReference type="HAMAP-Rule" id="MF_01200"/>
    </source>
</evidence>
<evidence type="ECO:0000256" key="7">
    <source>
        <dbReference type="ARBA" id="ARBA00049157"/>
    </source>
</evidence>
<evidence type="ECO:0000256" key="11">
    <source>
        <dbReference type="PIRSR" id="PIRSR614732-2"/>
    </source>
</evidence>
<keyword evidence="6 9" id="KW-0456">Lyase</keyword>
<dbReference type="SMART" id="SM00934">
    <property type="entry name" value="OMPdecase"/>
    <property type="match status" value="1"/>
</dbReference>
<dbReference type="SUPFAM" id="SSF51366">
    <property type="entry name" value="Ribulose-phoshate binding barrel"/>
    <property type="match status" value="1"/>
</dbReference>
<dbReference type="EMBL" id="CADCTA010000048">
    <property type="protein sequence ID" value="CAA9227897.1"/>
    <property type="molecule type" value="Genomic_DNA"/>
</dbReference>
<evidence type="ECO:0000256" key="3">
    <source>
        <dbReference type="ARBA" id="ARBA00011738"/>
    </source>
</evidence>
<gene>
    <name evidence="9" type="primary">pyrF</name>
    <name evidence="14" type="ORF">AVDCRST_MAG42-951</name>
</gene>
<proteinExistence type="inferred from homology"/>
<dbReference type="NCBIfam" id="TIGR01740">
    <property type="entry name" value="pyrF"/>
    <property type="match status" value="1"/>
</dbReference>
<feature type="active site" description="For OMPdecase activity" evidence="10">
    <location>
        <position position="70"/>
    </location>
</feature>
<feature type="domain" description="Orotidine 5'-phosphate decarboxylase" evidence="13">
    <location>
        <begin position="13"/>
        <end position="230"/>
    </location>
</feature>
<dbReference type="FunFam" id="3.20.20.70:FF:000015">
    <property type="entry name" value="Orotidine 5'-phosphate decarboxylase"/>
    <property type="match status" value="1"/>
</dbReference>
<dbReference type="InterPro" id="IPR014732">
    <property type="entry name" value="OMPdecase"/>
</dbReference>
<evidence type="ECO:0000256" key="8">
    <source>
        <dbReference type="ARBA" id="ARBA00061012"/>
    </source>
</evidence>
<dbReference type="GO" id="GO:0044205">
    <property type="term" value="P:'de novo' UMP biosynthetic process"/>
    <property type="evidence" value="ECO:0007669"/>
    <property type="project" value="UniProtKB-UniRule"/>
</dbReference>
<evidence type="ECO:0000259" key="13">
    <source>
        <dbReference type="SMART" id="SM00934"/>
    </source>
</evidence>
<evidence type="ECO:0000256" key="5">
    <source>
        <dbReference type="ARBA" id="ARBA00022975"/>
    </source>
</evidence>
<comment type="pathway">
    <text evidence="2 9 12">Pyrimidine metabolism; UMP biosynthesis via de novo pathway; UMP from orotate: step 2/2.</text>
</comment>
<feature type="binding site" evidence="9">
    <location>
        <begin position="68"/>
        <end position="77"/>
    </location>
    <ligand>
        <name>substrate</name>
    </ligand>
</feature>
<dbReference type="InterPro" id="IPR018089">
    <property type="entry name" value="OMPdecase_AS"/>
</dbReference>
<feature type="binding site" evidence="9 11">
    <location>
        <position position="19"/>
    </location>
    <ligand>
        <name>substrate</name>
    </ligand>
</feature>
<dbReference type="PANTHER" id="PTHR32119:SF2">
    <property type="entry name" value="OROTIDINE 5'-PHOSPHATE DECARBOXYLASE"/>
    <property type="match status" value="1"/>
</dbReference>
<feature type="binding site" evidence="9 11">
    <location>
        <position position="214"/>
    </location>
    <ligand>
        <name>substrate</name>
    </ligand>
</feature>
<feature type="active site" description="For OMPdecase activity" evidence="10">
    <location>
        <position position="73"/>
    </location>
</feature>
<reference evidence="14" key="1">
    <citation type="submission" date="2020-02" db="EMBL/GenBank/DDBJ databases">
        <authorList>
            <person name="Meier V. D."/>
        </authorList>
    </citation>
    <scope>NUCLEOTIDE SEQUENCE</scope>
    <source>
        <strain evidence="14">AVDCRST_MAG42</strain>
    </source>
</reference>
<organism evidence="14">
    <name type="scientific">uncultured Chthoniobacterales bacterium</name>
    <dbReference type="NCBI Taxonomy" id="1836801"/>
    <lineage>
        <taxon>Bacteria</taxon>
        <taxon>Pseudomonadati</taxon>
        <taxon>Verrucomicrobiota</taxon>
        <taxon>Spartobacteria</taxon>
        <taxon>Chthoniobacterales</taxon>
        <taxon>environmental samples</taxon>
    </lineage>
</organism>
<dbReference type="GO" id="GO:0004590">
    <property type="term" value="F:orotidine-5'-phosphate decarboxylase activity"/>
    <property type="evidence" value="ECO:0007669"/>
    <property type="project" value="UniProtKB-UniRule"/>
</dbReference>
<feature type="active site" description="Proton donor" evidence="9">
    <location>
        <position position="70"/>
    </location>
</feature>
<protein>
    <recommendedName>
        <fullName evidence="9">Orotidine 5'-phosphate decarboxylase</fullName>
        <ecNumber evidence="9">4.1.1.23</ecNumber>
    </recommendedName>
    <alternativeName>
        <fullName evidence="9">OMP decarboxylase</fullName>
        <shortName evidence="9">OMPDCase</shortName>
        <shortName evidence="9">OMPdecase</shortName>
    </alternativeName>
</protein>
<accession>A0A6J4HMR4</accession>
<dbReference type="NCBIfam" id="NF001273">
    <property type="entry name" value="PRK00230.1"/>
    <property type="match status" value="1"/>
</dbReference>
<keyword evidence="4 9" id="KW-0210">Decarboxylase</keyword>
<dbReference type="InterPro" id="IPR001754">
    <property type="entry name" value="OMPdeCOase_dom"/>
</dbReference>
<feature type="binding site" evidence="9 11">
    <location>
        <position position="215"/>
    </location>
    <ligand>
        <name>substrate</name>
    </ligand>
</feature>
<evidence type="ECO:0000256" key="12">
    <source>
        <dbReference type="RuleBase" id="RU000512"/>
    </source>
</evidence>
<evidence type="ECO:0000256" key="10">
    <source>
        <dbReference type="PIRSR" id="PIRSR614732-1"/>
    </source>
</evidence>
<dbReference type="InterPro" id="IPR011060">
    <property type="entry name" value="RibuloseP-bd_barrel"/>
</dbReference>
<evidence type="ECO:0000256" key="2">
    <source>
        <dbReference type="ARBA" id="ARBA00004861"/>
    </source>
</evidence>
<evidence type="ECO:0000256" key="1">
    <source>
        <dbReference type="ARBA" id="ARBA00002356"/>
    </source>
</evidence>
<evidence type="ECO:0000256" key="4">
    <source>
        <dbReference type="ARBA" id="ARBA00022793"/>
    </source>
</evidence>
<comment type="catalytic activity">
    <reaction evidence="7 9 12">
        <text>orotidine 5'-phosphate + H(+) = UMP + CO2</text>
        <dbReference type="Rhea" id="RHEA:11596"/>
        <dbReference type="ChEBI" id="CHEBI:15378"/>
        <dbReference type="ChEBI" id="CHEBI:16526"/>
        <dbReference type="ChEBI" id="CHEBI:57538"/>
        <dbReference type="ChEBI" id="CHEBI:57865"/>
        <dbReference type="EC" id="4.1.1.23"/>
    </reaction>
</comment>
<evidence type="ECO:0000313" key="14">
    <source>
        <dbReference type="EMBL" id="CAA9227897.1"/>
    </source>
</evidence>
<dbReference type="Gene3D" id="3.20.20.70">
    <property type="entry name" value="Aldolase class I"/>
    <property type="match status" value="1"/>
</dbReference>
<dbReference type="GO" id="GO:0006207">
    <property type="term" value="P:'de novo' pyrimidine nucleobase biosynthetic process"/>
    <property type="evidence" value="ECO:0007669"/>
    <property type="project" value="InterPro"/>
</dbReference>
<dbReference type="UniPathway" id="UPA00070">
    <property type="reaction ID" value="UER00120"/>
</dbReference>
<keyword evidence="5 9" id="KW-0665">Pyrimidine biosynthesis</keyword>
<dbReference type="HAMAP" id="MF_01200_B">
    <property type="entry name" value="OMPdecase_type1_B"/>
    <property type="match status" value="1"/>
</dbReference>
<dbReference type="PANTHER" id="PTHR32119">
    <property type="entry name" value="OROTIDINE 5'-PHOSPHATE DECARBOXYLASE"/>
    <property type="match status" value="1"/>
</dbReference>
<comment type="function">
    <text evidence="1 9">Catalyzes the decarboxylation of orotidine 5'-monophosphate (OMP) to uridine 5'-monophosphate (UMP).</text>
</comment>
<feature type="active site" description="For OMPdecase activity" evidence="10">
    <location>
        <position position="68"/>
    </location>
</feature>
<dbReference type="AlphaFoldDB" id="A0A6J4HMR4"/>
<feature type="binding site" evidence="9 11">
    <location>
        <position position="194"/>
    </location>
    <ligand>
        <name>substrate</name>
    </ligand>
</feature>
<dbReference type="CDD" id="cd04725">
    <property type="entry name" value="OMP_decarboxylase_like"/>
    <property type="match status" value="1"/>
</dbReference>
<name>A0A6J4HMR4_9BACT</name>
<dbReference type="InterPro" id="IPR047596">
    <property type="entry name" value="OMPdecase_bac"/>
</dbReference>
<feature type="binding site" evidence="9 11">
    <location>
        <position position="185"/>
    </location>
    <ligand>
        <name>substrate</name>
    </ligand>
</feature>
<comment type="similarity">
    <text evidence="8 9">Belongs to the OMP decarboxylase family. Type 1 subfamily.</text>
</comment>
<dbReference type="Pfam" id="PF00215">
    <property type="entry name" value="OMPdecase"/>
    <property type="match status" value="1"/>
</dbReference>
<feature type="binding site" evidence="9 11">
    <location>
        <position position="124"/>
    </location>
    <ligand>
        <name>substrate</name>
    </ligand>
</feature>
<sequence length="239" mass="25139">MNSQDGVKNARDRLIIALDVPTAAEAVELTNRLSGDISFFKIGLQLYTAEGPAIVHRVLASGANVFLDLKLFDIPNTVSKAVAAAAGLGVSMLTIHLAGGRNMIEAAVAACPPELLLLGVTVLTSFDSESLRETGVQSDVEEQALRLAGLGADCGIRGLVASPHELVALRSRLGGDIKIVTPGVRPAWSAADDQKRFTTPMEAVQRGADYLVIGRPITAHPQPSEAARKIVSEIASAER</sequence>
<dbReference type="PROSITE" id="PS00156">
    <property type="entry name" value="OMPDECASE"/>
    <property type="match status" value="1"/>
</dbReference>
<dbReference type="InterPro" id="IPR013785">
    <property type="entry name" value="Aldolase_TIM"/>
</dbReference>
<evidence type="ECO:0000256" key="6">
    <source>
        <dbReference type="ARBA" id="ARBA00023239"/>
    </source>
</evidence>